<reference evidence="1" key="1">
    <citation type="submission" date="2024-09" db="EMBL/GenBank/DDBJ databases">
        <title>Black Yeasts Isolated from many extreme environments.</title>
        <authorList>
            <person name="Coleine C."/>
            <person name="Stajich J.E."/>
            <person name="Selbmann L."/>
        </authorList>
    </citation>
    <scope>NUCLEOTIDE SEQUENCE</scope>
    <source>
        <strain evidence="1">CCFEE 5737</strain>
    </source>
</reference>
<name>A0ACC3DA80_9PEZI</name>
<organism evidence="1 2">
    <name type="scientific">Coniosporium uncinatum</name>
    <dbReference type="NCBI Taxonomy" id="93489"/>
    <lineage>
        <taxon>Eukaryota</taxon>
        <taxon>Fungi</taxon>
        <taxon>Dikarya</taxon>
        <taxon>Ascomycota</taxon>
        <taxon>Pezizomycotina</taxon>
        <taxon>Dothideomycetes</taxon>
        <taxon>Dothideomycetes incertae sedis</taxon>
        <taxon>Coniosporium</taxon>
    </lineage>
</organism>
<keyword evidence="2" id="KW-1185">Reference proteome</keyword>
<dbReference type="EMBL" id="JAWDJW010006558">
    <property type="protein sequence ID" value="KAK3064287.1"/>
    <property type="molecule type" value="Genomic_DNA"/>
</dbReference>
<protein>
    <submittedName>
        <fullName evidence="1">Uncharacterized protein</fullName>
    </submittedName>
</protein>
<sequence length="513" mass="56214">MDGFPIPPGGNFTYRFSLEGEYGFFWYHSHFRAYYDDAVRGPLVIHPASSRRRPFESLADDETQLRALLQAERDATPVLLTDWYHELSDTVYARYFETGAFPNCVDSLLANGQGRVQCLPDYILQAGTGLGIDSDASTGAPSATDASMSSMMMDSMTMDSTMKDSMAMAPTSTISMQATSMSMNMHKRAMVTSSGEAPGMSDGQMTSLGPRGCSPPMMFKPGYNLSSLPPETCINTTSPLLTIPANYSQGWLALNLVNAGAVSKLSVSLDAHSFFVYAADGLFVELQKVKVLPISIGQRYSVMIKLDQPPGQYFLRFASLPVGDMQQVIEGQAIISYSVNNISGSDQAALYDDPNSIWMLVNGSAKSTAPELVIERLSPFEKYTPPSTPADVTRFFTINQTDIIIWVVDEYPYSEPQTPIIYGNKSDGWAANTTLHMPYNSTIDIIMRIANDSMDAMGHPMHLHGHKFWVLGTGSGPFPYNSVTDAPQSVINLNNPPYRDTVELPASGWAAIR</sequence>
<evidence type="ECO:0000313" key="2">
    <source>
        <dbReference type="Proteomes" id="UP001186974"/>
    </source>
</evidence>
<evidence type="ECO:0000313" key="1">
    <source>
        <dbReference type="EMBL" id="KAK3064287.1"/>
    </source>
</evidence>
<comment type="caution">
    <text evidence="1">The sequence shown here is derived from an EMBL/GenBank/DDBJ whole genome shotgun (WGS) entry which is preliminary data.</text>
</comment>
<accession>A0ACC3DA80</accession>
<proteinExistence type="predicted"/>
<dbReference type="Proteomes" id="UP001186974">
    <property type="component" value="Unassembled WGS sequence"/>
</dbReference>
<gene>
    <name evidence="1" type="ORF">LTS18_008557</name>
</gene>